<evidence type="ECO:0000259" key="2">
    <source>
        <dbReference type="Pfam" id="PF01035"/>
    </source>
</evidence>
<gene>
    <name evidence="3" type="ORF">MJA45_25455</name>
</gene>
<organism evidence="3 4">
    <name type="scientific">Paenibacillus aurantius</name>
    <dbReference type="NCBI Taxonomy" id="2918900"/>
    <lineage>
        <taxon>Bacteria</taxon>
        <taxon>Bacillati</taxon>
        <taxon>Bacillota</taxon>
        <taxon>Bacilli</taxon>
        <taxon>Bacillales</taxon>
        <taxon>Paenibacillaceae</taxon>
        <taxon>Paenibacillus</taxon>
    </lineage>
</organism>
<dbReference type="Pfam" id="PF01035">
    <property type="entry name" value="DNA_binding_1"/>
    <property type="match status" value="1"/>
</dbReference>
<dbReference type="SUPFAM" id="SSF46767">
    <property type="entry name" value="Methylated DNA-protein cysteine methyltransferase, C-terminal domain"/>
    <property type="match status" value="1"/>
</dbReference>
<proteinExistence type="predicted"/>
<dbReference type="KEGG" id="paun:MJA45_25455"/>
<keyword evidence="1" id="KW-0227">DNA damage</keyword>
<dbReference type="AlphaFoldDB" id="A0AA96LG64"/>
<dbReference type="InterPro" id="IPR036388">
    <property type="entry name" value="WH-like_DNA-bd_sf"/>
</dbReference>
<dbReference type="InterPro" id="IPR036217">
    <property type="entry name" value="MethylDNA_cys_MeTrfase_DNAb"/>
</dbReference>
<dbReference type="CDD" id="cd06445">
    <property type="entry name" value="ATase"/>
    <property type="match status" value="1"/>
</dbReference>
<evidence type="ECO:0000313" key="3">
    <source>
        <dbReference type="EMBL" id="WNQ10922.1"/>
    </source>
</evidence>
<dbReference type="InterPro" id="IPR014048">
    <property type="entry name" value="MethylDNA_cys_MeTrfase_DNA-bd"/>
</dbReference>
<dbReference type="PANTHER" id="PTHR42942:SF1">
    <property type="entry name" value="ALKYLTRANSFERASE-LIKE PROTEIN 1"/>
    <property type="match status" value="1"/>
</dbReference>
<dbReference type="GO" id="GO:0006281">
    <property type="term" value="P:DNA repair"/>
    <property type="evidence" value="ECO:0007669"/>
    <property type="project" value="InterPro"/>
</dbReference>
<dbReference type="GO" id="GO:0003824">
    <property type="term" value="F:catalytic activity"/>
    <property type="evidence" value="ECO:0007669"/>
    <property type="project" value="InterPro"/>
</dbReference>
<dbReference type="EMBL" id="CP130318">
    <property type="protein sequence ID" value="WNQ10922.1"/>
    <property type="molecule type" value="Genomic_DNA"/>
</dbReference>
<dbReference type="InterPro" id="IPR052520">
    <property type="entry name" value="ATL_DNA_repair"/>
</dbReference>
<sequence>MTPFTERVLEVIRSIPEGRVMTYGQIAGAAGSPRGARQVVRILHSMSGKHRLPWHRVISAKGEIAPREDGSEEMQAFLLEAEGVEVKNSRYVELERFLHRPERAEEA</sequence>
<dbReference type="Proteomes" id="UP001305702">
    <property type="component" value="Chromosome"/>
</dbReference>
<protein>
    <submittedName>
        <fullName evidence="3">MGMT family protein</fullName>
    </submittedName>
</protein>
<dbReference type="RefSeq" id="WP_315604698.1">
    <property type="nucleotide sequence ID" value="NZ_CP130318.1"/>
</dbReference>
<evidence type="ECO:0000256" key="1">
    <source>
        <dbReference type="ARBA" id="ARBA00022763"/>
    </source>
</evidence>
<dbReference type="Gene3D" id="1.10.10.10">
    <property type="entry name" value="Winged helix-like DNA-binding domain superfamily/Winged helix DNA-binding domain"/>
    <property type="match status" value="1"/>
</dbReference>
<keyword evidence="4" id="KW-1185">Reference proteome</keyword>
<name>A0AA96LG64_9BACL</name>
<feature type="domain" description="Methylated-DNA-[protein]-cysteine S-methyltransferase DNA binding" evidence="2">
    <location>
        <begin position="3"/>
        <end position="84"/>
    </location>
</feature>
<dbReference type="NCBIfam" id="TIGR00589">
    <property type="entry name" value="ogt"/>
    <property type="match status" value="1"/>
</dbReference>
<evidence type="ECO:0000313" key="4">
    <source>
        <dbReference type="Proteomes" id="UP001305702"/>
    </source>
</evidence>
<dbReference type="PANTHER" id="PTHR42942">
    <property type="entry name" value="6-O-METHYLGUANINE DNA METHYLTRANSFERASE"/>
    <property type="match status" value="1"/>
</dbReference>
<accession>A0AA96LG64</accession>
<reference evidence="3 4" key="1">
    <citation type="submission" date="2022-02" db="EMBL/GenBank/DDBJ databases">
        <title>Paenibacillus sp. MBLB1776 Whole Genome Shotgun Sequencing.</title>
        <authorList>
            <person name="Hwang C.Y."/>
            <person name="Cho E.-S."/>
            <person name="Seo M.-J."/>
        </authorList>
    </citation>
    <scope>NUCLEOTIDE SEQUENCE [LARGE SCALE GENOMIC DNA]</scope>
    <source>
        <strain evidence="3 4">MBLB1776</strain>
    </source>
</reference>